<dbReference type="Proteomes" id="UP001634393">
    <property type="component" value="Unassembled WGS sequence"/>
</dbReference>
<protein>
    <recommendedName>
        <fullName evidence="3">Ternary complex factor MIP1 leucine-zipper domain-containing protein</fullName>
    </recommendedName>
</protein>
<dbReference type="PANTHER" id="PTHR46248">
    <property type="entry name" value="EXPRESSED PROTEIN"/>
    <property type="match status" value="1"/>
</dbReference>
<accession>A0ABD3T8T6</accession>
<dbReference type="InterPro" id="IPR025757">
    <property type="entry name" value="MIP1_Leuzipper"/>
</dbReference>
<keyword evidence="5" id="KW-1185">Reference proteome</keyword>
<dbReference type="Pfam" id="PF14389">
    <property type="entry name" value="Lzipper-MIP1"/>
    <property type="match status" value="1"/>
</dbReference>
<organism evidence="4 5">
    <name type="scientific">Penstemon smallii</name>
    <dbReference type="NCBI Taxonomy" id="265156"/>
    <lineage>
        <taxon>Eukaryota</taxon>
        <taxon>Viridiplantae</taxon>
        <taxon>Streptophyta</taxon>
        <taxon>Embryophyta</taxon>
        <taxon>Tracheophyta</taxon>
        <taxon>Spermatophyta</taxon>
        <taxon>Magnoliopsida</taxon>
        <taxon>eudicotyledons</taxon>
        <taxon>Gunneridae</taxon>
        <taxon>Pentapetalae</taxon>
        <taxon>asterids</taxon>
        <taxon>lamiids</taxon>
        <taxon>Lamiales</taxon>
        <taxon>Plantaginaceae</taxon>
        <taxon>Cheloneae</taxon>
        <taxon>Penstemon</taxon>
    </lineage>
</organism>
<evidence type="ECO:0000313" key="5">
    <source>
        <dbReference type="Proteomes" id="UP001634393"/>
    </source>
</evidence>
<feature type="domain" description="Ternary complex factor MIP1 leucine-zipper" evidence="3">
    <location>
        <begin position="43"/>
        <end position="82"/>
    </location>
</feature>
<feature type="compositionally biased region" description="Polar residues" evidence="2">
    <location>
        <begin position="118"/>
        <end position="127"/>
    </location>
</feature>
<name>A0ABD3T8T6_9LAMI</name>
<reference evidence="4 5" key="1">
    <citation type="submission" date="2024-12" db="EMBL/GenBank/DDBJ databases">
        <title>The unique morphological basis and parallel evolutionary history of personate flowers in Penstemon.</title>
        <authorList>
            <person name="Depatie T.H."/>
            <person name="Wessinger C.A."/>
        </authorList>
    </citation>
    <scope>NUCLEOTIDE SEQUENCE [LARGE SCALE GENOMIC DNA]</scope>
    <source>
        <strain evidence="4">WTNN_2</strain>
        <tissue evidence="4">Leaf</tissue>
    </source>
</reference>
<feature type="region of interest" description="Disordered" evidence="2">
    <location>
        <begin position="115"/>
        <end position="151"/>
    </location>
</feature>
<feature type="region of interest" description="Disordered" evidence="2">
    <location>
        <begin position="1"/>
        <end position="34"/>
    </location>
</feature>
<gene>
    <name evidence="4" type="ORF">ACJIZ3_008095</name>
</gene>
<evidence type="ECO:0000256" key="1">
    <source>
        <dbReference type="SAM" id="Coils"/>
    </source>
</evidence>
<keyword evidence="1" id="KW-0175">Coiled coil</keyword>
<feature type="coiled-coil region" evidence="1">
    <location>
        <begin position="44"/>
        <end position="74"/>
    </location>
</feature>
<sequence length="189" mass="21514">MNKRVGTIVNSKKAPLHPQNGKKMEFQRGKSQSTEKIRHFLSSKERKLALLQDVDNLKKKLKDEENIHRALERALNRPLGALPQEVVRLEEQVLNFRQGLFQEALYISSKRGVEDSKSSSNELLNRSSKQRHSRSLSQNEANLGSLGTRASPLLSRSMSSRKFFSSDSRHPQSCPVLTRINQVQKRGVL</sequence>
<dbReference type="EMBL" id="JBJXBP010000004">
    <property type="protein sequence ID" value="KAL3833359.1"/>
    <property type="molecule type" value="Genomic_DNA"/>
</dbReference>
<feature type="compositionally biased region" description="Basic and acidic residues" evidence="2">
    <location>
        <begin position="22"/>
        <end position="34"/>
    </location>
</feature>
<evidence type="ECO:0000313" key="4">
    <source>
        <dbReference type="EMBL" id="KAL3833359.1"/>
    </source>
</evidence>
<proteinExistence type="predicted"/>
<dbReference type="AlphaFoldDB" id="A0ABD3T8T6"/>
<comment type="caution">
    <text evidence="4">The sequence shown here is derived from an EMBL/GenBank/DDBJ whole genome shotgun (WGS) entry which is preliminary data.</text>
</comment>
<evidence type="ECO:0000259" key="3">
    <source>
        <dbReference type="Pfam" id="PF14389"/>
    </source>
</evidence>
<dbReference type="PANTHER" id="PTHR46248:SF12">
    <property type="entry name" value="TERNARY COMPLEX FACTOR MIP1 LEUCINE-ZIPPER PROTEIN"/>
    <property type="match status" value="1"/>
</dbReference>
<evidence type="ECO:0000256" key="2">
    <source>
        <dbReference type="SAM" id="MobiDB-lite"/>
    </source>
</evidence>